<dbReference type="AlphaFoldDB" id="A0A815NQ85"/>
<evidence type="ECO:0000313" key="4">
    <source>
        <dbReference type="EMBL" id="CAF1636428.1"/>
    </source>
</evidence>
<reference evidence="3" key="1">
    <citation type="submission" date="2021-02" db="EMBL/GenBank/DDBJ databases">
        <authorList>
            <person name="Nowell W R."/>
        </authorList>
    </citation>
    <scope>NUCLEOTIDE SEQUENCE</scope>
</reference>
<evidence type="ECO:0000313" key="3">
    <source>
        <dbReference type="EMBL" id="CAF1442828.1"/>
    </source>
</evidence>
<organism evidence="3 5">
    <name type="scientific">Rotaria sordida</name>
    <dbReference type="NCBI Taxonomy" id="392033"/>
    <lineage>
        <taxon>Eukaryota</taxon>
        <taxon>Metazoa</taxon>
        <taxon>Spiralia</taxon>
        <taxon>Gnathifera</taxon>
        <taxon>Rotifera</taxon>
        <taxon>Eurotatoria</taxon>
        <taxon>Bdelloidea</taxon>
        <taxon>Philodinida</taxon>
        <taxon>Philodinidae</taxon>
        <taxon>Rotaria</taxon>
    </lineage>
</organism>
<feature type="compositionally biased region" description="Basic residues" evidence="2">
    <location>
        <begin position="179"/>
        <end position="193"/>
    </location>
</feature>
<name>A0A815NQ85_9BILA</name>
<keyword evidence="6" id="KW-1185">Reference proteome</keyword>
<dbReference type="Proteomes" id="UP000663870">
    <property type="component" value="Unassembled WGS sequence"/>
</dbReference>
<accession>A0A815NQ85</accession>
<evidence type="ECO:0000313" key="5">
    <source>
        <dbReference type="Proteomes" id="UP000663854"/>
    </source>
</evidence>
<evidence type="ECO:0000256" key="2">
    <source>
        <dbReference type="SAM" id="MobiDB-lite"/>
    </source>
</evidence>
<sequence>MSNFEWPKFGRNKKTPKETTPEWVFELEKQFAEDTAKFKAHINKLKDELNKINVGIKSTNEILKSSNALMASATERMASANAQMASANAQMASARECIASCSTKIESAGLKKKLALKEMNEIQTKINKTKAYREETDKYWNDLINKEIEKQCTSRQDRCSNIITLNSSMKRLNNNNDHNHKHTQTKKNKKKLS</sequence>
<comment type="caution">
    <text evidence="3">The sequence shown here is derived from an EMBL/GenBank/DDBJ whole genome shotgun (WGS) entry which is preliminary data.</text>
</comment>
<proteinExistence type="predicted"/>
<dbReference type="EMBL" id="CAJNOL010008459">
    <property type="protein sequence ID" value="CAF1636428.1"/>
    <property type="molecule type" value="Genomic_DNA"/>
</dbReference>
<gene>
    <name evidence="4" type="ORF">JXQ802_LOCUS52555</name>
    <name evidence="3" type="ORF">PYM288_LOCUS36216</name>
</gene>
<feature type="coiled-coil region" evidence="1">
    <location>
        <begin position="63"/>
        <end position="90"/>
    </location>
</feature>
<dbReference type="EMBL" id="CAJNOH010006847">
    <property type="protein sequence ID" value="CAF1442828.1"/>
    <property type="molecule type" value="Genomic_DNA"/>
</dbReference>
<evidence type="ECO:0000313" key="6">
    <source>
        <dbReference type="Proteomes" id="UP000663870"/>
    </source>
</evidence>
<keyword evidence="1" id="KW-0175">Coiled coil</keyword>
<dbReference type="Proteomes" id="UP000663854">
    <property type="component" value="Unassembled WGS sequence"/>
</dbReference>
<feature type="region of interest" description="Disordered" evidence="2">
    <location>
        <begin position="170"/>
        <end position="193"/>
    </location>
</feature>
<evidence type="ECO:0000256" key="1">
    <source>
        <dbReference type="SAM" id="Coils"/>
    </source>
</evidence>
<protein>
    <submittedName>
        <fullName evidence="3">Uncharacterized protein</fullName>
    </submittedName>
</protein>